<organism evidence="8 9">
    <name type="scientific">Rhodohalobacter mucosus</name>
    <dbReference type="NCBI Taxonomy" id="2079485"/>
    <lineage>
        <taxon>Bacteria</taxon>
        <taxon>Pseudomonadati</taxon>
        <taxon>Balneolota</taxon>
        <taxon>Balneolia</taxon>
        <taxon>Balneolales</taxon>
        <taxon>Balneolaceae</taxon>
        <taxon>Rhodohalobacter</taxon>
    </lineage>
</organism>
<dbReference type="Pfam" id="PF00963">
    <property type="entry name" value="Cohesin"/>
    <property type="match status" value="2"/>
</dbReference>
<dbReference type="Proteomes" id="UP000245533">
    <property type="component" value="Unassembled WGS sequence"/>
</dbReference>
<dbReference type="GO" id="GO:0030246">
    <property type="term" value="F:carbohydrate binding"/>
    <property type="evidence" value="ECO:0007669"/>
    <property type="project" value="InterPro"/>
</dbReference>
<evidence type="ECO:0000259" key="6">
    <source>
        <dbReference type="PROSITE" id="PS50853"/>
    </source>
</evidence>
<dbReference type="InterPro" id="IPR003343">
    <property type="entry name" value="Big_2"/>
</dbReference>
<evidence type="ECO:0000313" key="8">
    <source>
        <dbReference type="EMBL" id="PWN07624.1"/>
    </source>
</evidence>
<reference evidence="8 9" key="1">
    <citation type="submission" date="2018-05" db="EMBL/GenBank/DDBJ databases">
        <title>Rhodohalobacter halophilus gen. nov., sp. nov., a moderately halophilic member of the family Balneolaceae.</title>
        <authorList>
            <person name="Liu Z.-W."/>
        </authorList>
    </citation>
    <scope>NUCLEOTIDE SEQUENCE [LARGE SCALE GENOMIC DNA]</scope>
    <source>
        <strain evidence="8 9">8A47</strain>
    </source>
</reference>
<dbReference type="InterPro" id="IPR026444">
    <property type="entry name" value="Secre_tail"/>
</dbReference>
<dbReference type="Pfam" id="PF26182">
    <property type="entry name" value="Ig_NUP210_5th"/>
    <property type="match status" value="1"/>
</dbReference>
<dbReference type="InterPro" id="IPR008964">
    <property type="entry name" value="Invasin/intimin_cell_adhesion"/>
</dbReference>
<evidence type="ECO:0000256" key="1">
    <source>
        <dbReference type="ARBA" id="ARBA00010116"/>
    </source>
</evidence>
<dbReference type="GO" id="GO:0000272">
    <property type="term" value="P:polysaccharide catabolic process"/>
    <property type="evidence" value="ECO:0007669"/>
    <property type="project" value="InterPro"/>
</dbReference>
<dbReference type="SUPFAM" id="SSF49373">
    <property type="entry name" value="Invasin/intimin cell-adhesion fragments"/>
    <property type="match status" value="5"/>
</dbReference>
<feature type="domain" description="Big-1" evidence="7">
    <location>
        <begin position="880"/>
        <end position="973"/>
    </location>
</feature>
<dbReference type="InterPro" id="IPR003961">
    <property type="entry name" value="FN3_dom"/>
</dbReference>
<protein>
    <recommendedName>
        <fullName evidence="2">Intimin</fullName>
    </recommendedName>
    <alternativeName>
        <fullName evidence="5">Attaching and effacing protein</fullName>
    </alternativeName>
</protein>
<evidence type="ECO:0000256" key="5">
    <source>
        <dbReference type="ARBA" id="ARBA00029955"/>
    </source>
</evidence>
<evidence type="ECO:0000256" key="3">
    <source>
        <dbReference type="ARBA" id="ARBA00023026"/>
    </source>
</evidence>
<keyword evidence="9" id="KW-1185">Reference proteome</keyword>
<dbReference type="InterPro" id="IPR013783">
    <property type="entry name" value="Ig-like_fold"/>
</dbReference>
<keyword evidence="3" id="KW-0843">Virulence</keyword>
<dbReference type="Gene3D" id="2.60.40.1080">
    <property type="match status" value="2"/>
</dbReference>
<dbReference type="RefSeq" id="WP_109645719.1">
    <property type="nucleotide sequence ID" value="NZ_QGGB01000003.1"/>
</dbReference>
<dbReference type="SUPFAM" id="SSF49384">
    <property type="entry name" value="Carbohydrate-binding domain"/>
    <property type="match status" value="2"/>
</dbReference>
<dbReference type="InterPro" id="IPR003344">
    <property type="entry name" value="Big_1_dom"/>
</dbReference>
<dbReference type="CDD" id="cd00063">
    <property type="entry name" value="FN3"/>
    <property type="match status" value="2"/>
</dbReference>
<dbReference type="Pfam" id="PF02368">
    <property type="entry name" value="Big_2"/>
    <property type="match status" value="1"/>
</dbReference>
<dbReference type="CDD" id="cd08547">
    <property type="entry name" value="Type_II_cohesin"/>
    <property type="match status" value="1"/>
</dbReference>
<dbReference type="OrthoDB" id="9813840at2"/>
<dbReference type="SMART" id="SM00634">
    <property type="entry name" value="BID_1"/>
    <property type="match status" value="2"/>
</dbReference>
<dbReference type="SUPFAM" id="SSF49265">
    <property type="entry name" value="Fibronectin type III"/>
    <property type="match status" value="1"/>
</dbReference>
<dbReference type="InterPro" id="IPR015217">
    <property type="entry name" value="Invasin_dom_3"/>
</dbReference>
<dbReference type="InterPro" id="IPR002102">
    <property type="entry name" value="Cohesin_dom"/>
</dbReference>
<dbReference type="Gene3D" id="2.60.40.680">
    <property type="match status" value="3"/>
</dbReference>
<dbReference type="Pfam" id="PF18962">
    <property type="entry name" value="Por_Secre_tail"/>
    <property type="match status" value="1"/>
</dbReference>
<dbReference type="EMBL" id="QGGB01000003">
    <property type="protein sequence ID" value="PWN07624.1"/>
    <property type="molecule type" value="Genomic_DNA"/>
</dbReference>
<dbReference type="PROSITE" id="PS50853">
    <property type="entry name" value="FN3"/>
    <property type="match status" value="2"/>
</dbReference>
<proteinExistence type="inferred from homology"/>
<name>A0A316TY18_9BACT</name>
<evidence type="ECO:0000256" key="4">
    <source>
        <dbReference type="ARBA" id="ARBA00023157"/>
    </source>
</evidence>
<evidence type="ECO:0000313" key="9">
    <source>
        <dbReference type="Proteomes" id="UP000245533"/>
    </source>
</evidence>
<sequence>MINRFSGILLLMLWLTGGMAYSQNVTLSIPDSTVEAGATLLLPVSVSELTAGDQVLSGEWQFTVSSDIAEITGVTTDGTLLQGKDVQYNATNREFAFSSTDPVTGTGVILFLQVQIAADAVKFQESVIGITTAQFNEGTPAIDAISGTLRIKGISLTPKSPSPPLVVGQTFQFNVSGDVAEPVTWSSSNTGIATVTSTGLAEGITSGSVKIFVEDAEGQRDSTDLFRVEPATLLDLTVGVSDATVTQTLEGEVGVEVSDLTGLDIRSGEISLSYTDTKLEILSFSTAGTLLEGVADPVINEVNNTISFAFASTTPLEGAGSLLNIRFRVLREATGTATFAPLSARFNESFDAATSNGTVTIQNAPVIDVQQDDTEITIGETTQFSVITGGTAPYTWRSSNTEVATIDENTGVATGLRRGTVEIVAIDSENFESVPATLVVNDVTVSFPDTDVSSLDIFTLPLQTTDISGLGANSFETDIQFDPAVLQFEGVEQAGTLSDGYALSLSEESGVIQIAAAGTENLTGEGSILNLRFSIQDGTGLGTTTEVTPIALSFNEPGTDTPTATLRSGTVSYIDSSLPEKAVLSSPANGSVDVDLLPEYSWQAAAAAETYEIQISEVSDFSTLVEDQAGLTGTLYQMVNPLNELTTYYWRVRASNSSGNGPWSDAFSFTTVPGTPVPPVLTSPSDASVNVPVNANFEWESSQFSEEYFIEISEQPDFSVIAESATVSALTYQAQSLSFSTLYYWRVSGVNSQGTGDPSAVFSFTTEDDQQADIDPVASTVAATSPHVADGADASVVTVTLVDTNGDPVTGLAGNQFTISLTGSAGAGPVTETATAGIYTFEVTNSVAEQVTVTVTADGVQLNDTPSILFEAPAVIIDPAASTVAATSPHVADGADASVVTVTLVDTNGDPVTGLAGNQFTISLTGSAGAGPVTETATAGIYTFEVTNSVAEQVTVTVTADGAVLDDTPAILFEEPVLVIDSAASAVTATSPHTADGSDASLVSIALLYTNGDPASGLPQNLFDIVLTGSAVAGQISETGTAGTYSLEVTNSVAEQITVTVTVDGVQLNDTPAITFEEPLQIPEAPILVDITETASGTEIQWNAASEDFTSTYIIYRGDDIMNLQQIGTANTGTFSFQDNTLPDGISFYAISARNSEGGESGLSNSKSYVNSELIADTDWRLVSIPLSSGNVEADLATVFSYSNRYTVAESLDPASGYWIKTRTFDAETYNVSGNGLEQAVIQLNEGWNLIGAMSDTIPTSDISDPGNILSDASIFSYSNGQYEAVNELVPGAGYWIHADQSGEIELQLNLDPNMVPQGNKPASILADRHAEPSGISGELIQFRNAENSASLAIPDYGLYSNERLKYLLPPVAPDTPIDIRTEGGFSVIKFDSETRLNLTAIQFPVTIQYEGEISDTGNHFLRLRVIYSGEEVTTDLSSGQSFTLHEIPEHLSVSRIPGDEKIAESELLASYPNPFNPATTIHYRLENTSYVKVEVFDVAGRKVGVLADGVMESGEYRVRFDAQNLASGIYIVRFQNGNKLDLRKITLIK</sequence>
<feature type="domain" description="Fibronectin type-III" evidence="6">
    <location>
        <begin position="675"/>
        <end position="769"/>
    </location>
</feature>
<evidence type="ECO:0000259" key="7">
    <source>
        <dbReference type="PROSITE" id="PS51127"/>
    </source>
</evidence>
<evidence type="ECO:0000256" key="2">
    <source>
        <dbReference type="ARBA" id="ARBA00017346"/>
    </source>
</evidence>
<comment type="similarity">
    <text evidence="1">Belongs to the intimin/invasin family.</text>
</comment>
<dbReference type="SMART" id="SM00635">
    <property type="entry name" value="BID_2"/>
    <property type="match status" value="2"/>
</dbReference>
<dbReference type="PROSITE" id="PS51127">
    <property type="entry name" value="BIG1"/>
    <property type="match status" value="2"/>
</dbReference>
<feature type="domain" description="Fibronectin type-III" evidence="6">
    <location>
        <begin position="578"/>
        <end position="674"/>
    </location>
</feature>
<dbReference type="NCBIfam" id="TIGR04183">
    <property type="entry name" value="Por_Secre_tail"/>
    <property type="match status" value="1"/>
</dbReference>
<gene>
    <name evidence="8" type="ORF">DDZ15_05045</name>
</gene>
<keyword evidence="4" id="KW-1015">Disulfide bond</keyword>
<feature type="domain" description="Big-1" evidence="7">
    <location>
        <begin position="777"/>
        <end position="871"/>
    </location>
</feature>
<accession>A0A316TY18</accession>
<comment type="caution">
    <text evidence="8">The sequence shown here is derived from an EMBL/GenBank/DDBJ whole genome shotgun (WGS) entry which is preliminary data.</text>
</comment>
<dbReference type="Pfam" id="PF09134">
    <property type="entry name" value="Invasin_D3"/>
    <property type="match status" value="2"/>
</dbReference>
<dbReference type="Gene3D" id="2.60.40.10">
    <property type="entry name" value="Immunoglobulins"/>
    <property type="match status" value="6"/>
</dbReference>
<dbReference type="Gene3D" id="2.60.40.4070">
    <property type="match status" value="1"/>
</dbReference>
<dbReference type="InterPro" id="IPR036116">
    <property type="entry name" value="FN3_sf"/>
</dbReference>
<dbReference type="InterPro" id="IPR008965">
    <property type="entry name" value="CBM2/CBM3_carb-bd_dom_sf"/>
</dbReference>